<reference evidence="2" key="1">
    <citation type="journal article" date="2023" name="Nat. Plants">
        <title>Single-cell RNA sequencing provides a high-resolution roadmap for understanding the multicellular compartmentation of specialized metabolism.</title>
        <authorList>
            <person name="Sun S."/>
            <person name="Shen X."/>
            <person name="Li Y."/>
            <person name="Li Y."/>
            <person name="Wang S."/>
            <person name="Li R."/>
            <person name="Zhang H."/>
            <person name="Shen G."/>
            <person name="Guo B."/>
            <person name="Wei J."/>
            <person name="Xu J."/>
            <person name="St-Pierre B."/>
            <person name="Chen S."/>
            <person name="Sun C."/>
        </authorList>
    </citation>
    <scope>NUCLEOTIDE SEQUENCE [LARGE SCALE GENOMIC DNA]</scope>
</reference>
<proteinExistence type="predicted"/>
<protein>
    <submittedName>
        <fullName evidence="1">Uncharacterized protein</fullName>
    </submittedName>
</protein>
<dbReference type="EMBL" id="CM044705">
    <property type="protein sequence ID" value="KAI5661033.1"/>
    <property type="molecule type" value="Genomic_DNA"/>
</dbReference>
<accession>A0ACC0AJD7</accession>
<gene>
    <name evidence="1" type="ORF">M9H77_20356</name>
</gene>
<keyword evidence="2" id="KW-1185">Reference proteome</keyword>
<evidence type="ECO:0000313" key="2">
    <source>
        <dbReference type="Proteomes" id="UP001060085"/>
    </source>
</evidence>
<dbReference type="Proteomes" id="UP001060085">
    <property type="component" value="Linkage Group LG05"/>
</dbReference>
<sequence length="1052" mass="119158">MKAMETIQDLIEEAKLRTVWWALCIFAFSYFLTHTSKSMWMNIPIAILLVSGLRILLNEVDFRWKVRKLQQSTYLSHLEKKQLSANDSRLSTLPPPPKWKRKIDSPVVEAALHDLVSKILQDFVVDLWYSDITPDKEAPDLIYGIIMDVLGEVSGRVKEINLVDLLTRDVIDLISNHLDLFRKNQSAIGVDVMGTLSSEERDERLKHHLLSSKQLHPALISSESEYKYLQRLTSGIIATVLRPREAQCPLVRCFAREFLTCLVLQPIMNLASPLYVNQVIEIIFTALKDGGLMESVFEPASKAEVPDLGHAVSADSAQSSDFSLKKNINSCDQGNLMSVSQIDNQRGLTSDVQENSLSNTGEDGLVHPRPGEWARVLEAATQRRTEVLMPENLENMWTIGRNYKKKLQKNAAKATQASGVKGPVNGSMPVKDAKEVPIPKPQTSNQIDDKSLMQLIPRPHGPSDSINTLHLSQDVKVGVSLSNTYIAKDYGEPTLDVVVETPSRLKRSSSTSDLRVQPVMKDEYKVERGPIIAEFYSADSSKSHEFHNVKSTSDMVLQSEAFHAPKLKCRVVGAYFEKLGSKSFAVYSIAVTDADNKTWFVKRRYRNFERLHRQLKDIPNYTLHLPPKRIFSSSTEDAFVHQRCIQLDKYLQDLLSIANVAEQHEVWDFLSNSSKNYSFGKSSSVMRTLAVNVDDAMDDIVRQFKGVSDGLMRKVVGSPSSPIGPSSVPPRHLSWNADEMNKLALTQGVSDSVNSFSDNDDGYKDGSQGPDEAESGEHTNGWHSDNELNSKSYPPRVVKRDEEFGNLDSENKHDTKEPYMSQNPNKTPQSSLFMISDRMDDPIGVPPEWTPPNLSLPMLNLVDNVFQLNKRGWLRRQVFWISKQILQLMMEDAIDDWLLRQIYWLRRDDVVAYGIRWIQNMLWPDGTFFMKLSALSGMDNCQHSPASNRTTEAQARSKVSRPGSFEQQLEASRIANDVKKMLFDGAPTALVSLIGYKQYRRCARDLYYFLQSTICLKQVAYAILELVLVDIFPELRDLLMDIHEKMRAEQHV</sequence>
<evidence type="ECO:0000313" key="1">
    <source>
        <dbReference type="EMBL" id="KAI5661033.1"/>
    </source>
</evidence>
<name>A0ACC0AJD7_CATRO</name>
<comment type="caution">
    <text evidence="1">The sequence shown here is derived from an EMBL/GenBank/DDBJ whole genome shotgun (WGS) entry which is preliminary data.</text>
</comment>
<organism evidence="1 2">
    <name type="scientific">Catharanthus roseus</name>
    <name type="common">Madagascar periwinkle</name>
    <name type="synonym">Vinca rosea</name>
    <dbReference type="NCBI Taxonomy" id="4058"/>
    <lineage>
        <taxon>Eukaryota</taxon>
        <taxon>Viridiplantae</taxon>
        <taxon>Streptophyta</taxon>
        <taxon>Embryophyta</taxon>
        <taxon>Tracheophyta</taxon>
        <taxon>Spermatophyta</taxon>
        <taxon>Magnoliopsida</taxon>
        <taxon>eudicotyledons</taxon>
        <taxon>Gunneridae</taxon>
        <taxon>Pentapetalae</taxon>
        <taxon>asterids</taxon>
        <taxon>lamiids</taxon>
        <taxon>Gentianales</taxon>
        <taxon>Apocynaceae</taxon>
        <taxon>Rauvolfioideae</taxon>
        <taxon>Vinceae</taxon>
        <taxon>Catharanthinae</taxon>
        <taxon>Catharanthus</taxon>
    </lineage>
</organism>